<reference evidence="2 3" key="1">
    <citation type="submission" date="2016-05" db="EMBL/GenBank/DDBJ databases">
        <title>First whole genome sequencing of Entamoeba histolytica HM1:IMSS-clone-6.</title>
        <authorList>
            <person name="Mukherjee Avik.K."/>
            <person name="Izumyama S."/>
            <person name="Nakada-Tsukui K."/>
            <person name="Nozaki T."/>
        </authorList>
    </citation>
    <scope>NUCLEOTIDE SEQUENCE [LARGE SCALE GENOMIC DNA]</scope>
    <source>
        <strain evidence="2 3">HM1:IMSS clone 6</strain>
    </source>
</reference>
<dbReference type="EMBL" id="BDEQ01000001">
    <property type="protein sequence ID" value="GAT93967.1"/>
    <property type="molecule type" value="Genomic_DNA"/>
</dbReference>
<evidence type="ECO:0000313" key="3">
    <source>
        <dbReference type="Proteomes" id="UP000078387"/>
    </source>
</evidence>
<organism evidence="2 3">
    <name type="scientific">Entamoeba histolytica</name>
    <dbReference type="NCBI Taxonomy" id="5759"/>
    <lineage>
        <taxon>Eukaryota</taxon>
        <taxon>Amoebozoa</taxon>
        <taxon>Evosea</taxon>
        <taxon>Archamoebae</taxon>
        <taxon>Mastigamoebida</taxon>
        <taxon>Entamoebidae</taxon>
        <taxon>Entamoeba</taxon>
    </lineage>
</organism>
<proteinExistence type="predicted"/>
<sequence>MLLFLLLLVCVFADKYYVVDEIQSFTYFPINTCTYYNERYYEYLFNESTLVLSIGTYTDKSCTIKIENKHKIIEANQITESFNNSLQYIHIPSSECTNDFKLERMTGYTVTVFKNYCVENGTEGTIVSTLLIDNTNTYVGFAHEMNNNKECETYTEYNIISEVGCDRKHNRYYVNTTICSEGEMFNGEKCICNSYENYQLEEEECVLKVEEDKVKASQLVPALIVVIVSGLIFIGLVVFATIKKILHRNE</sequence>
<keyword evidence="1" id="KW-1133">Transmembrane helix</keyword>
<protein>
    <submittedName>
        <fullName evidence="2">Uncharacterized protein</fullName>
    </submittedName>
</protein>
<evidence type="ECO:0000313" key="2">
    <source>
        <dbReference type="EMBL" id="GAT93967.1"/>
    </source>
</evidence>
<gene>
    <name evidence="2" type="ORF">CL6EHI_004460</name>
</gene>
<keyword evidence="1" id="KW-0472">Membrane</keyword>
<feature type="transmembrane region" description="Helical" evidence="1">
    <location>
        <begin position="219"/>
        <end position="242"/>
    </location>
</feature>
<keyword evidence="1" id="KW-0812">Transmembrane</keyword>
<evidence type="ECO:0000256" key="1">
    <source>
        <dbReference type="SAM" id="Phobius"/>
    </source>
</evidence>
<dbReference type="OMA" id="AMNCDEY"/>
<dbReference type="VEuPathDB" id="AmoebaDB:EHI_004460"/>
<name>A0A5K1UJU8_ENTHI</name>
<comment type="caution">
    <text evidence="2">The sequence shown here is derived from an EMBL/GenBank/DDBJ whole genome shotgun (WGS) entry which is preliminary data.</text>
</comment>
<dbReference type="Proteomes" id="UP000078387">
    <property type="component" value="Unassembled WGS sequence"/>
</dbReference>
<dbReference type="AlphaFoldDB" id="A0A5K1UJU8"/>
<dbReference type="VEuPathDB" id="AmoebaDB:KM1_330720"/>
<accession>A0A5K1UJU8</accession>